<dbReference type="PANTHER" id="PTHR10159">
    <property type="entry name" value="DUAL SPECIFICITY PROTEIN PHOSPHATASE"/>
    <property type="match status" value="1"/>
</dbReference>
<proteinExistence type="inferred from homology"/>
<dbReference type="eggNOG" id="ENOG502ST7W">
    <property type="taxonomic scope" value="Eukaryota"/>
</dbReference>
<evidence type="ECO:0000313" key="6">
    <source>
        <dbReference type="EMBL" id="EAS04458.2"/>
    </source>
</evidence>
<dbReference type="EC" id="3.1.3.48" evidence="2"/>
<dbReference type="GO" id="GO:0004725">
    <property type="term" value="F:protein tyrosine phosphatase activity"/>
    <property type="evidence" value="ECO:0007669"/>
    <property type="project" value="UniProtKB-EC"/>
</dbReference>
<keyword evidence="3" id="KW-0378">Hydrolase</keyword>
<accession>I7M3X1</accession>
<evidence type="ECO:0000313" key="7">
    <source>
        <dbReference type="Proteomes" id="UP000009168"/>
    </source>
</evidence>
<dbReference type="InterPro" id="IPR000340">
    <property type="entry name" value="Dual-sp_phosphatase_cat-dom"/>
</dbReference>
<feature type="domain" description="Tyrosine-protein phosphatase" evidence="5">
    <location>
        <begin position="166"/>
        <end position="311"/>
    </location>
</feature>
<name>I7M3X1_TETTS</name>
<dbReference type="KEGG" id="tet:TTHERM_00616330"/>
<dbReference type="RefSeq" id="XP_001024703.2">
    <property type="nucleotide sequence ID" value="XM_001024703.2"/>
</dbReference>
<gene>
    <name evidence="6" type="ORF">TTHERM_00616330</name>
</gene>
<evidence type="ECO:0000256" key="1">
    <source>
        <dbReference type="ARBA" id="ARBA00008601"/>
    </source>
</evidence>
<dbReference type="Gene3D" id="3.90.190.10">
    <property type="entry name" value="Protein tyrosine phosphatase superfamily"/>
    <property type="match status" value="1"/>
</dbReference>
<evidence type="ECO:0000256" key="4">
    <source>
        <dbReference type="ARBA" id="ARBA00022912"/>
    </source>
</evidence>
<dbReference type="PANTHER" id="PTHR10159:SF519">
    <property type="entry name" value="DUAL SPECIFICITY PROTEIN PHOSPHATASE MPK3"/>
    <property type="match status" value="1"/>
</dbReference>
<sequence>MQVKAIQNQTLYNLIQDLRHIVLIQLSKNEKNDHLRQAVRFDFETSKPAEILELIHDMDQKAIQNEQKYKLQKIRRICFIDYDPLEEKDKKLEKYLQLFSNEKTLAEYKFYCLKEGLNSFSKKYPFLMLNNDDFENIEEKKKEAPKDSRDILNDKQKKVLYSYSQFPFEIVEDVLFLGNVYHSNSQMYLNDLSIKIMIDFITYSEEDTQKIPSFKTEKFEYKNIPLDAKQSVTLDFDEINKYIEQQISENKGRVLLYCSNGQSISPAFAISYLMYKQKMNIQLASMKVFALIGKVNIAQWIYTQLLVYKPKY</sequence>
<dbReference type="CDD" id="cd14498">
    <property type="entry name" value="DSP"/>
    <property type="match status" value="1"/>
</dbReference>
<keyword evidence="4" id="KW-0904">Protein phosphatase</keyword>
<dbReference type="SUPFAM" id="SSF52799">
    <property type="entry name" value="(Phosphotyrosine protein) phosphatases II"/>
    <property type="match status" value="1"/>
</dbReference>
<dbReference type="Pfam" id="PF00782">
    <property type="entry name" value="DSPc"/>
    <property type="match status" value="1"/>
</dbReference>
<reference evidence="7" key="1">
    <citation type="journal article" date="2006" name="PLoS Biol.">
        <title>Macronuclear genome sequence of the ciliate Tetrahymena thermophila, a model eukaryote.</title>
        <authorList>
            <person name="Eisen J.A."/>
            <person name="Coyne R.S."/>
            <person name="Wu M."/>
            <person name="Wu D."/>
            <person name="Thiagarajan M."/>
            <person name="Wortman J.R."/>
            <person name="Badger J.H."/>
            <person name="Ren Q."/>
            <person name="Amedeo P."/>
            <person name="Jones K.M."/>
            <person name="Tallon L.J."/>
            <person name="Delcher A.L."/>
            <person name="Salzberg S.L."/>
            <person name="Silva J.C."/>
            <person name="Haas B.J."/>
            <person name="Majoros W.H."/>
            <person name="Farzad M."/>
            <person name="Carlton J.M."/>
            <person name="Smith R.K. Jr."/>
            <person name="Garg J."/>
            <person name="Pearlman R.E."/>
            <person name="Karrer K.M."/>
            <person name="Sun L."/>
            <person name="Manning G."/>
            <person name="Elde N.C."/>
            <person name="Turkewitz A.P."/>
            <person name="Asai D.J."/>
            <person name="Wilkes D.E."/>
            <person name="Wang Y."/>
            <person name="Cai H."/>
            <person name="Collins K."/>
            <person name="Stewart B.A."/>
            <person name="Lee S.R."/>
            <person name="Wilamowska K."/>
            <person name="Weinberg Z."/>
            <person name="Ruzzo W.L."/>
            <person name="Wloga D."/>
            <person name="Gaertig J."/>
            <person name="Frankel J."/>
            <person name="Tsao C.-C."/>
            <person name="Gorovsky M.A."/>
            <person name="Keeling P.J."/>
            <person name="Waller R.F."/>
            <person name="Patron N.J."/>
            <person name="Cherry J.M."/>
            <person name="Stover N.A."/>
            <person name="Krieger C.J."/>
            <person name="del Toro C."/>
            <person name="Ryder H.F."/>
            <person name="Williamson S.C."/>
            <person name="Barbeau R.A."/>
            <person name="Hamilton E.P."/>
            <person name="Orias E."/>
        </authorList>
    </citation>
    <scope>NUCLEOTIDE SEQUENCE [LARGE SCALE GENOMIC DNA]</scope>
    <source>
        <strain evidence="7">SB210</strain>
    </source>
</reference>
<dbReference type="InParanoid" id="I7M3X1"/>
<keyword evidence="7" id="KW-1185">Reference proteome</keyword>
<dbReference type="STRING" id="312017.I7M3X1"/>
<protein>
    <recommendedName>
        <fullName evidence="2">protein-tyrosine-phosphatase</fullName>
        <ecNumber evidence="2">3.1.3.48</ecNumber>
    </recommendedName>
</protein>
<dbReference type="OrthoDB" id="336906at2759"/>
<evidence type="ECO:0000259" key="5">
    <source>
        <dbReference type="SMART" id="SM00195"/>
    </source>
</evidence>
<evidence type="ECO:0000256" key="3">
    <source>
        <dbReference type="ARBA" id="ARBA00022801"/>
    </source>
</evidence>
<dbReference type="SMART" id="SM00195">
    <property type="entry name" value="DSPc"/>
    <property type="match status" value="1"/>
</dbReference>
<dbReference type="AlphaFoldDB" id="I7M3X1"/>
<dbReference type="GeneID" id="7833046"/>
<dbReference type="EMBL" id="GG662448">
    <property type="protein sequence ID" value="EAS04458.2"/>
    <property type="molecule type" value="Genomic_DNA"/>
</dbReference>
<dbReference type="GO" id="GO:0005737">
    <property type="term" value="C:cytoplasm"/>
    <property type="evidence" value="ECO:0007669"/>
    <property type="project" value="TreeGrafter"/>
</dbReference>
<dbReference type="InterPro" id="IPR029021">
    <property type="entry name" value="Prot-tyrosine_phosphatase-like"/>
</dbReference>
<comment type="similarity">
    <text evidence="1">Belongs to the protein-tyrosine phosphatase family. Non-receptor class dual specificity subfamily.</text>
</comment>
<organism evidence="6 7">
    <name type="scientific">Tetrahymena thermophila (strain SB210)</name>
    <dbReference type="NCBI Taxonomy" id="312017"/>
    <lineage>
        <taxon>Eukaryota</taxon>
        <taxon>Sar</taxon>
        <taxon>Alveolata</taxon>
        <taxon>Ciliophora</taxon>
        <taxon>Intramacronucleata</taxon>
        <taxon>Oligohymenophorea</taxon>
        <taxon>Hymenostomatida</taxon>
        <taxon>Tetrahymenina</taxon>
        <taxon>Tetrahymenidae</taxon>
        <taxon>Tetrahymena</taxon>
    </lineage>
</organism>
<dbReference type="GO" id="GO:0043409">
    <property type="term" value="P:negative regulation of MAPK cascade"/>
    <property type="evidence" value="ECO:0007669"/>
    <property type="project" value="TreeGrafter"/>
</dbReference>
<dbReference type="Proteomes" id="UP000009168">
    <property type="component" value="Unassembled WGS sequence"/>
</dbReference>
<dbReference type="InterPro" id="IPR020422">
    <property type="entry name" value="TYR_PHOSPHATASE_DUAL_dom"/>
</dbReference>
<evidence type="ECO:0000256" key="2">
    <source>
        <dbReference type="ARBA" id="ARBA00013064"/>
    </source>
</evidence>